<evidence type="ECO:0000256" key="1">
    <source>
        <dbReference type="SAM" id="MobiDB-lite"/>
    </source>
</evidence>
<sequence>MDADPRQGFLLPNMIPHLYRSQSSEYIRWSRRASKRAHPVRTDPPRARPHNGAEGGLSITTQQQRSSHTIQQFTGHDGEVVRGCGWVGHNPSLALSQEAIRGSLRVLIETPIHIPPGEVTLILEQATQIQEEFPDKTQEVIQELEVILTRILVESILEAIRTRTLLEVIQQQVATQQQVVILTRIQQEIIQVQEDIQQEVVILTRIQEEIIQISIQGLEDTQVEVATQEQVATQQEVATQSEVVIQDKVGVRLPEIQGVTLVVILLVPPTGTPIIRSSVPASVGEAMGKVVMGREGLHSPILYRIWDTSPSQQVLPKKP</sequence>
<protein>
    <submittedName>
        <fullName evidence="2">Uncharacterized protein</fullName>
    </submittedName>
</protein>
<name>A0A9N7VDK8_PLEPL</name>
<accession>A0A9N7VDK8</accession>
<reference evidence="2" key="1">
    <citation type="submission" date="2020-03" db="EMBL/GenBank/DDBJ databases">
        <authorList>
            <person name="Weist P."/>
        </authorList>
    </citation>
    <scope>NUCLEOTIDE SEQUENCE</scope>
</reference>
<dbReference type="EMBL" id="CADEAL010003958">
    <property type="protein sequence ID" value="CAB1447813.1"/>
    <property type="molecule type" value="Genomic_DNA"/>
</dbReference>
<dbReference type="Proteomes" id="UP001153269">
    <property type="component" value="Unassembled WGS sequence"/>
</dbReference>
<evidence type="ECO:0000313" key="3">
    <source>
        <dbReference type="Proteomes" id="UP001153269"/>
    </source>
</evidence>
<feature type="region of interest" description="Disordered" evidence="1">
    <location>
        <begin position="31"/>
        <end position="66"/>
    </location>
</feature>
<comment type="caution">
    <text evidence="2">The sequence shown here is derived from an EMBL/GenBank/DDBJ whole genome shotgun (WGS) entry which is preliminary data.</text>
</comment>
<organism evidence="2 3">
    <name type="scientific">Pleuronectes platessa</name>
    <name type="common">European plaice</name>
    <dbReference type="NCBI Taxonomy" id="8262"/>
    <lineage>
        <taxon>Eukaryota</taxon>
        <taxon>Metazoa</taxon>
        <taxon>Chordata</taxon>
        <taxon>Craniata</taxon>
        <taxon>Vertebrata</taxon>
        <taxon>Euteleostomi</taxon>
        <taxon>Actinopterygii</taxon>
        <taxon>Neopterygii</taxon>
        <taxon>Teleostei</taxon>
        <taxon>Neoteleostei</taxon>
        <taxon>Acanthomorphata</taxon>
        <taxon>Carangaria</taxon>
        <taxon>Pleuronectiformes</taxon>
        <taxon>Pleuronectoidei</taxon>
        <taxon>Pleuronectidae</taxon>
        <taxon>Pleuronectes</taxon>
    </lineage>
</organism>
<evidence type="ECO:0000313" key="2">
    <source>
        <dbReference type="EMBL" id="CAB1447813.1"/>
    </source>
</evidence>
<keyword evidence="3" id="KW-1185">Reference proteome</keyword>
<dbReference type="AlphaFoldDB" id="A0A9N7VDK8"/>
<proteinExistence type="predicted"/>
<gene>
    <name evidence="2" type="ORF">PLEPLA_LOCUS35489</name>
</gene>